<keyword evidence="2" id="KW-1185">Reference proteome</keyword>
<gene>
    <name evidence="1" type="ORF">ACI1P1_10590</name>
</gene>
<proteinExistence type="predicted"/>
<name>A0ACC7NXE5_9BACL</name>
<accession>A0ACC7NXE5</accession>
<organism evidence="1 2">
    <name type="scientific">Paenibacillus mesotrionivorans</name>
    <dbReference type="NCBI Taxonomy" id="3160968"/>
    <lineage>
        <taxon>Bacteria</taxon>
        <taxon>Bacillati</taxon>
        <taxon>Bacillota</taxon>
        <taxon>Bacilli</taxon>
        <taxon>Bacillales</taxon>
        <taxon>Paenibacillaceae</taxon>
        <taxon>Paenibacillus</taxon>
    </lineage>
</organism>
<evidence type="ECO:0000313" key="1">
    <source>
        <dbReference type="EMBL" id="MFM9328736.1"/>
    </source>
</evidence>
<dbReference type="EMBL" id="JBJURJ010000006">
    <property type="protein sequence ID" value="MFM9328736.1"/>
    <property type="molecule type" value="Genomic_DNA"/>
</dbReference>
<evidence type="ECO:0000313" key="2">
    <source>
        <dbReference type="Proteomes" id="UP001631969"/>
    </source>
</evidence>
<sequence length="354" mass="37629">MPLPSIQIVFKQAAAAAVTQGATGIAALILKDASAASGVVEHQLYTVSDIPAALTSANKDYARLALAGAPAQVKLVVIPANATDYAAAQEYLETIQWNVLAVPGIAAADAAAMGVWAKGLFETKLRKIMAVLPSVAADHPAVVNFTTDTIKVGTVTYTNSDFTARIAGLIAGLPLSVSPTYQVLPEVTNVPKLTKAQADAAVDAGKLILYHDGEKVKIARGVTSFVTPTQAMGADWKKIKVVRVLNKLYADIRKTAEDNYIGKMNNSYMNKLLLVSAMNAYFEGLEQSGILDPGKNRAAIDVAAQRVYLQSTGVNVTGMNEQQLKEANTDDQVFLKATVQPLDAIEDIKLDIFL</sequence>
<protein>
    <submittedName>
        <fullName evidence="1">Phage tail sheath C-terminal domain-containing protein</fullName>
    </submittedName>
</protein>
<comment type="caution">
    <text evidence="1">The sequence shown here is derived from an EMBL/GenBank/DDBJ whole genome shotgun (WGS) entry which is preliminary data.</text>
</comment>
<reference evidence="1" key="1">
    <citation type="submission" date="2024-12" db="EMBL/GenBank/DDBJ databases">
        <authorList>
            <person name="Wu N."/>
        </authorList>
    </citation>
    <scope>NUCLEOTIDE SEQUENCE</scope>
    <source>
        <strain evidence="1">P15</strain>
    </source>
</reference>
<dbReference type="Proteomes" id="UP001631969">
    <property type="component" value="Unassembled WGS sequence"/>
</dbReference>